<dbReference type="PROSITE" id="PS50188">
    <property type="entry name" value="B302_SPRY"/>
    <property type="match status" value="3"/>
</dbReference>
<evidence type="ECO:0000256" key="1">
    <source>
        <dbReference type="SAM" id="MobiDB-lite"/>
    </source>
</evidence>
<dbReference type="InterPro" id="IPR003877">
    <property type="entry name" value="SPRY_dom"/>
</dbReference>
<feature type="region of interest" description="Disordered" evidence="1">
    <location>
        <begin position="1285"/>
        <end position="1312"/>
    </location>
</feature>
<dbReference type="Proteomes" id="UP001201812">
    <property type="component" value="Unassembled WGS sequence"/>
</dbReference>
<sequence length="1425" mass="160392">MDSATSASTTSQTPVMNQNQMRLQTLQDLYPMYKKECPLPSRLVKREVEAYGLSYPHKEVEVGCDGLSVSFNSKRRNAKNNKKAEFLVRTDHPIQPDYNYYYFEARVERCDQNRENKSVVIGLAHEWSDDKCFPGNQPDSYGFDHFGDVMHDGNKILSAFPFKAASHQIVGCGVDFDRGEIFFTNEGRVATVKVDLAVDCPIYPALGISSEGAWKVNFGQEEFAFNIQEHFEKLRNCFKTTHMELSKAIRESNSRPQLKDNHCPSALPRPATILADRPIPPNEKSLFHYFEVTILNRGLNGNIHVGHAVECQNMAEMVGSSCTSLGYSGRTGNTLGNCPTGSPYGPGLQNGDILGCAWDCRQEIVFYTLNGKRIKSDEYDDDVPFVAVKNYGNSYPAISLMEQGAEIHANFGQEPFAWQDVFEYAKTAHQRVARSEQVFDPPKESISQLPMKSAKQLRQEHSHQPSKLFNNSKGAYKRRKSLSKLKFKTSLITNIKNEVVSDKENASGKKRPCTGTAKSGTKRENSDIHAAVQKRAKLQDDYRFTDFNGNAQSVSAPEKKPYRQSIWFDTETDTVVDKERVYKYCELIPTMRPIHRTEQMCTKASAKRPSRKQIFERGIRALKLQPTKSILRKPVPSQSLPLTEEQGNGEALCEGQEWASSHIESNEQCTSGTESPALNVDSINFARKQTENSVTKSAVRESVPTPTNMETPIRAIFSSEQSKSERYVSNLDKFLATEREARAVSNITQRMSSGPNNFCGGPGRTNFAISVPKSQIMEPAEMQPCSSKSIDVPATIQPPDLFADDHISEAAKIESQACRINQRNLYKWMNFEEDPLPTKWWSQTKGVKLTDDGLTATFDSFGKRKATKGGAQTNHTIPPTCKIYYFEVRIEELGRDSLLYIGCGGEWSKNSTPVGQEWNTYGLCSDGELNSNEDQLFKFNQGDTIGCGLDFIRKTVFFTKNGGNKRQKTIAHLNSMRVHAKVGFKRVSKTAENRVVIKANFGQQPFVYSIAQELKNIENIDHTKIQRFECGTKPVHTGQELQNRSDQLAKFCNGTTIKIQDLPLCWNVNDRRFNLGIIDKGHYVASFLGPENFCENGKIEKCVAAAVRSDRPIPPNLPFYYFEVTILHGGGMDGRIAVGVGLKEASLGVILGSEWASMCYRSDQRACRNQISGTKWAEPFQAFDVVGCGINRAPKKKDDRTEIFFTKNGKYMGYGWYELSDDFFYPMVSLLVKKKDEDGEKVRVNFGQEPFRFDVDKYMKDEVDFANLKCEIKGEPAPEFCEELPSTSGALQSNSGTVAKTEPNDGNLLNAHKPKGILKKRTREARERKFRVSFVFSDPENLDTNTLLTDTNEDEIEESATSHVQLPFFSETMNDESANSRNKKIAEPSEMNRPHKVPRLDTPLNQSYGEQIPELQDDPLPLLLN</sequence>
<proteinExistence type="predicted"/>
<comment type="caution">
    <text evidence="3">The sequence shown here is derived from an EMBL/GenBank/DDBJ whole genome shotgun (WGS) entry which is preliminary data.</text>
</comment>
<evidence type="ECO:0000313" key="4">
    <source>
        <dbReference type="Proteomes" id="UP001201812"/>
    </source>
</evidence>
<evidence type="ECO:0000259" key="2">
    <source>
        <dbReference type="PROSITE" id="PS50188"/>
    </source>
</evidence>
<keyword evidence="4" id="KW-1185">Reference proteome</keyword>
<feature type="domain" description="B30.2/SPRY" evidence="2">
    <location>
        <begin position="218"/>
        <end position="416"/>
    </location>
</feature>
<organism evidence="3 4">
    <name type="scientific">Ditylenchus destructor</name>
    <dbReference type="NCBI Taxonomy" id="166010"/>
    <lineage>
        <taxon>Eukaryota</taxon>
        <taxon>Metazoa</taxon>
        <taxon>Ecdysozoa</taxon>
        <taxon>Nematoda</taxon>
        <taxon>Chromadorea</taxon>
        <taxon>Rhabditida</taxon>
        <taxon>Tylenchina</taxon>
        <taxon>Tylenchomorpha</taxon>
        <taxon>Sphaerularioidea</taxon>
        <taxon>Anguinidae</taxon>
        <taxon>Anguininae</taxon>
        <taxon>Ditylenchus</taxon>
    </lineage>
</organism>
<dbReference type="InterPro" id="IPR043136">
    <property type="entry name" value="B30.2/SPRY_sf"/>
</dbReference>
<protein>
    <submittedName>
        <fullName evidence="3">SPRY domain-containing protein</fullName>
    </submittedName>
</protein>
<dbReference type="InterPro" id="IPR013320">
    <property type="entry name" value="ConA-like_dom_sf"/>
</dbReference>
<feature type="region of interest" description="Disordered" evidence="1">
    <location>
        <begin position="503"/>
        <end position="528"/>
    </location>
</feature>
<dbReference type="Gene3D" id="2.60.120.920">
    <property type="match status" value="4"/>
</dbReference>
<feature type="compositionally biased region" description="Basic and acidic residues" evidence="1">
    <location>
        <begin position="1384"/>
        <end position="1393"/>
    </location>
</feature>
<feature type="domain" description="B30.2/SPRY" evidence="2">
    <location>
        <begin position="816"/>
        <end position="1006"/>
    </location>
</feature>
<accession>A0AAD4MR20</accession>
<dbReference type="SMART" id="SM00449">
    <property type="entry name" value="SPRY"/>
    <property type="match status" value="4"/>
</dbReference>
<feature type="domain" description="B30.2/SPRY" evidence="2">
    <location>
        <begin position="28"/>
        <end position="223"/>
    </location>
</feature>
<dbReference type="SUPFAM" id="SSF49899">
    <property type="entry name" value="Concanavalin A-like lectins/glucanases"/>
    <property type="match status" value="4"/>
</dbReference>
<dbReference type="InterPro" id="IPR001870">
    <property type="entry name" value="B30.2/SPRY"/>
</dbReference>
<feature type="region of interest" description="Disordered" evidence="1">
    <location>
        <begin position="1355"/>
        <end position="1425"/>
    </location>
</feature>
<evidence type="ECO:0000313" key="3">
    <source>
        <dbReference type="EMBL" id="KAI1702159.1"/>
    </source>
</evidence>
<dbReference type="EMBL" id="JAKKPZ010000104">
    <property type="protein sequence ID" value="KAI1702159.1"/>
    <property type="molecule type" value="Genomic_DNA"/>
</dbReference>
<dbReference type="Pfam" id="PF00622">
    <property type="entry name" value="SPRY"/>
    <property type="match status" value="4"/>
</dbReference>
<reference evidence="3" key="1">
    <citation type="submission" date="2022-01" db="EMBL/GenBank/DDBJ databases">
        <title>Genome Sequence Resource for Two Populations of Ditylenchus destructor, the Migratory Endoparasitic Phytonematode.</title>
        <authorList>
            <person name="Zhang H."/>
            <person name="Lin R."/>
            <person name="Xie B."/>
        </authorList>
    </citation>
    <scope>NUCLEOTIDE SEQUENCE</scope>
    <source>
        <strain evidence="3">BazhouSP</strain>
    </source>
</reference>
<dbReference type="PANTHER" id="PTHR12864">
    <property type="entry name" value="RAN BINDING PROTEIN 9-RELATED"/>
    <property type="match status" value="1"/>
</dbReference>
<gene>
    <name evidence="3" type="ORF">DdX_15674</name>
</gene>
<dbReference type="InterPro" id="IPR050618">
    <property type="entry name" value="Ubq-SigPath_Reg"/>
</dbReference>
<name>A0AAD4MR20_9BILA</name>
<feature type="compositionally biased region" description="Polar residues" evidence="1">
    <location>
        <begin position="1285"/>
        <end position="1298"/>
    </location>
</feature>
<dbReference type="CDD" id="cd12885">
    <property type="entry name" value="SPRY_RanBP_like"/>
    <property type="match status" value="4"/>
</dbReference>
<dbReference type="InterPro" id="IPR044736">
    <property type="entry name" value="Gid1/RanBPM/SPLA_SPRY"/>
</dbReference>
<feature type="compositionally biased region" description="Polar residues" evidence="1">
    <location>
        <begin position="1371"/>
        <end position="1380"/>
    </location>
</feature>